<dbReference type="Proteomes" id="UP000075243">
    <property type="component" value="Chromosome 11"/>
</dbReference>
<accession>A0A151SKR9</accession>
<dbReference type="Gramene" id="C.cajan_01618.t">
    <property type="protein sequence ID" value="C.cajan_01618.t.cds1"/>
    <property type="gene ID" value="C.cajan_01618"/>
</dbReference>
<dbReference type="AlphaFoldDB" id="A0A151SKR9"/>
<dbReference type="EMBL" id="CM003613">
    <property type="protein sequence ID" value="KYP55444.1"/>
    <property type="molecule type" value="Genomic_DNA"/>
</dbReference>
<organism evidence="2 3">
    <name type="scientific">Cajanus cajan</name>
    <name type="common">Pigeon pea</name>
    <name type="synonym">Cajanus indicus</name>
    <dbReference type="NCBI Taxonomy" id="3821"/>
    <lineage>
        <taxon>Eukaryota</taxon>
        <taxon>Viridiplantae</taxon>
        <taxon>Streptophyta</taxon>
        <taxon>Embryophyta</taxon>
        <taxon>Tracheophyta</taxon>
        <taxon>Spermatophyta</taxon>
        <taxon>Magnoliopsida</taxon>
        <taxon>eudicotyledons</taxon>
        <taxon>Gunneridae</taxon>
        <taxon>Pentapetalae</taxon>
        <taxon>rosids</taxon>
        <taxon>fabids</taxon>
        <taxon>Fabales</taxon>
        <taxon>Fabaceae</taxon>
        <taxon>Papilionoideae</taxon>
        <taxon>50 kb inversion clade</taxon>
        <taxon>NPAAA clade</taxon>
        <taxon>indigoferoid/millettioid clade</taxon>
        <taxon>Phaseoleae</taxon>
        <taxon>Cajanus</taxon>
    </lineage>
</organism>
<feature type="domain" description="Reverse transcriptase Ty1/copia-type" evidence="1">
    <location>
        <begin position="11"/>
        <end position="63"/>
    </location>
</feature>
<keyword evidence="3" id="KW-1185">Reference proteome</keyword>
<evidence type="ECO:0000259" key="1">
    <source>
        <dbReference type="Pfam" id="PF07727"/>
    </source>
</evidence>
<evidence type="ECO:0000313" key="3">
    <source>
        <dbReference type="Proteomes" id="UP000075243"/>
    </source>
</evidence>
<sequence length="64" mass="7490">MEKEMNSLIQNETWSLVDCSKEHSIVGCKWLFKREKGIKGVENVRFKARLVAIDFTQRKGVEFT</sequence>
<gene>
    <name evidence="2" type="ORF">KK1_001656</name>
</gene>
<reference evidence="2 3" key="1">
    <citation type="journal article" date="2012" name="Nat. Biotechnol.">
        <title>Draft genome sequence of pigeonpea (Cajanus cajan), an orphan legume crop of resource-poor farmers.</title>
        <authorList>
            <person name="Varshney R.K."/>
            <person name="Chen W."/>
            <person name="Li Y."/>
            <person name="Bharti A.K."/>
            <person name="Saxena R.K."/>
            <person name="Schlueter J.A."/>
            <person name="Donoghue M.T."/>
            <person name="Azam S."/>
            <person name="Fan G."/>
            <person name="Whaley A.M."/>
            <person name="Farmer A.D."/>
            <person name="Sheridan J."/>
            <person name="Iwata A."/>
            <person name="Tuteja R."/>
            <person name="Penmetsa R.V."/>
            <person name="Wu W."/>
            <person name="Upadhyaya H.D."/>
            <person name="Yang S.P."/>
            <person name="Shah T."/>
            <person name="Saxena K.B."/>
            <person name="Michael T."/>
            <person name="McCombie W.R."/>
            <person name="Yang B."/>
            <person name="Zhang G."/>
            <person name="Yang H."/>
            <person name="Wang J."/>
            <person name="Spillane C."/>
            <person name="Cook D.R."/>
            <person name="May G.D."/>
            <person name="Xu X."/>
            <person name="Jackson S.A."/>
        </authorList>
    </citation>
    <scope>NUCLEOTIDE SEQUENCE [LARGE SCALE GENOMIC DNA]</scope>
    <source>
        <strain evidence="3">cv. Asha</strain>
    </source>
</reference>
<dbReference type="Pfam" id="PF07727">
    <property type="entry name" value="RVT_2"/>
    <property type="match status" value="1"/>
</dbReference>
<proteinExistence type="predicted"/>
<evidence type="ECO:0000313" key="2">
    <source>
        <dbReference type="EMBL" id="KYP55444.1"/>
    </source>
</evidence>
<name>A0A151SKR9_CAJCA</name>
<protein>
    <recommendedName>
        <fullName evidence="1">Reverse transcriptase Ty1/copia-type domain-containing protein</fullName>
    </recommendedName>
</protein>
<dbReference type="InterPro" id="IPR013103">
    <property type="entry name" value="RVT_2"/>
</dbReference>